<dbReference type="AlphaFoldDB" id="A0A5E4S5B7"/>
<dbReference type="EMBL" id="CABPSB010000001">
    <property type="protein sequence ID" value="VVD70780.1"/>
    <property type="molecule type" value="Genomic_DNA"/>
</dbReference>
<dbReference type="OrthoDB" id="9135610at2"/>
<keyword evidence="2" id="KW-1185">Reference proteome</keyword>
<reference evidence="1 2" key="1">
    <citation type="submission" date="2019-08" db="EMBL/GenBank/DDBJ databases">
        <authorList>
            <person name="Peeters C."/>
        </authorList>
    </citation>
    <scope>NUCLEOTIDE SEQUENCE [LARGE SCALE GENOMIC DNA]</scope>
    <source>
        <strain evidence="1 2">LMG 31108</strain>
    </source>
</reference>
<protein>
    <submittedName>
        <fullName evidence="1">Uncharacterized protein</fullName>
    </submittedName>
</protein>
<sequence>MADFNTGTVDAISYALAKQVPSMERGFTISTSYGDIVFDCDEAPQVVAAVRRLLEAKLAAVSTPAAQSAAPIGYAQGYEDAIETAAFYVLDHCTDGETHADAVRTMTRPEAAQSAGQEAVAWRSWCDDDGYGYWDTKEEAQAASAFDFEPEALGVIVATVNGGEHETVEVAVALEQQRTLAIVKAVRDQHFGTSNPDLPTQASAAFDLACEEIEHRLRTEQWTLDGVPAPLPVSERAALSADGGEAVDLEGLRAKLLDGRPVIRDAEGWYDHPAMPFADEDVNYEWLLAALGIETRFVSMEADDSDAYDRYGAAHEPDCHYWTPTVPDGDGWQLLSIYDTEDGPHVLFGRDIYAVAQARRKEHTRRLAAAIAAKTAKGDA</sequence>
<evidence type="ECO:0000313" key="2">
    <source>
        <dbReference type="Proteomes" id="UP000406256"/>
    </source>
</evidence>
<dbReference type="RefSeq" id="WP_150667382.1">
    <property type="nucleotide sequence ID" value="NZ_CABPSB010000001.1"/>
</dbReference>
<accession>A0A5E4S5B7</accession>
<organism evidence="1 2">
    <name type="scientific">Pandoraea anhela</name>
    <dbReference type="NCBI Taxonomy" id="2508295"/>
    <lineage>
        <taxon>Bacteria</taxon>
        <taxon>Pseudomonadati</taxon>
        <taxon>Pseudomonadota</taxon>
        <taxon>Betaproteobacteria</taxon>
        <taxon>Burkholderiales</taxon>
        <taxon>Burkholderiaceae</taxon>
        <taxon>Pandoraea</taxon>
    </lineage>
</organism>
<name>A0A5E4S5B7_9BURK</name>
<proteinExistence type="predicted"/>
<dbReference type="Proteomes" id="UP000406256">
    <property type="component" value="Unassembled WGS sequence"/>
</dbReference>
<gene>
    <name evidence="1" type="ORF">PAN31108_00615</name>
</gene>
<evidence type="ECO:0000313" key="1">
    <source>
        <dbReference type="EMBL" id="VVD70780.1"/>
    </source>
</evidence>